<gene>
    <name evidence="2" type="ORF">ABT39_MTgene5804</name>
</gene>
<protein>
    <submittedName>
        <fullName evidence="2">Uncharacterized protein</fullName>
    </submittedName>
</protein>
<evidence type="ECO:0000313" key="2">
    <source>
        <dbReference type="EMBL" id="KUM47618.1"/>
    </source>
</evidence>
<feature type="region of interest" description="Disordered" evidence="1">
    <location>
        <begin position="37"/>
        <end position="57"/>
    </location>
</feature>
<name>A0A124GN38_PICGL</name>
<organism evidence="2">
    <name type="scientific">Picea glauca</name>
    <name type="common">White spruce</name>
    <name type="synonym">Pinus glauca</name>
    <dbReference type="NCBI Taxonomy" id="3330"/>
    <lineage>
        <taxon>Eukaryota</taxon>
        <taxon>Viridiplantae</taxon>
        <taxon>Streptophyta</taxon>
        <taxon>Embryophyta</taxon>
        <taxon>Tracheophyta</taxon>
        <taxon>Spermatophyta</taxon>
        <taxon>Pinopsida</taxon>
        <taxon>Pinidae</taxon>
        <taxon>Conifers I</taxon>
        <taxon>Pinales</taxon>
        <taxon>Pinaceae</taxon>
        <taxon>Picea</taxon>
    </lineage>
</organism>
<evidence type="ECO:0000256" key="1">
    <source>
        <dbReference type="SAM" id="MobiDB-lite"/>
    </source>
</evidence>
<accession>A0A124GN38</accession>
<sequence>MRLLDEGGSMMMILDDGGSQLPGLDAKYDPPSMEVGRSRYRYREPIPGITSSPISAK</sequence>
<dbReference type="EMBL" id="LKAM01000007">
    <property type="protein sequence ID" value="KUM47618.1"/>
    <property type="molecule type" value="Genomic_DNA"/>
</dbReference>
<proteinExistence type="predicted"/>
<dbReference type="AlphaFoldDB" id="A0A124GN38"/>
<geneLocation type="mitochondrion" evidence="2"/>
<comment type="caution">
    <text evidence="2">The sequence shown here is derived from an EMBL/GenBank/DDBJ whole genome shotgun (WGS) entry which is preliminary data.</text>
</comment>
<keyword evidence="2" id="KW-0496">Mitochondrion</keyword>
<reference evidence="2" key="1">
    <citation type="journal article" date="2015" name="Genome Biol. Evol.">
        <title>Organellar Genomes of White Spruce (Picea glauca): Assembly and Annotation.</title>
        <authorList>
            <person name="Jackman S.D."/>
            <person name="Warren R.L."/>
            <person name="Gibb E.A."/>
            <person name="Vandervalk B.P."/>
            <person name="Mohamadi H."/>
            <person name="Chu J."/>
            <person name="Raymond A."/>
            <person name="Pleasance S."/>
            <person name="Coope R."/>
            <person name="Wildung M.R."/>
            <person name="Ritland C.E."/>
            <person name="Bousquet J."/>
            <person name="Jones S.J."/>
            <person name="Bohlmann J."/>
            <person name="Birol I."/>
        </authorList>
    </citation>
    <scope>NUCLEOTIDE SEQUENCE [LARGE SCALE GENOMIC DNA]</scope>
    <source>
        <tissue evidence="2">Flushing bud</tissue>
    </source>
</reference>